<dbReference type="AlphaFoldDB" id="A0A969TVD1"/>
<dbReference type="PROSITE" id="PS50850">
    <property type="entry name" value="MFS"/>
    <property type="match status" value="1"/>
</dbReference>
<evidence type="ECO:0000256" key="1">
    <source>
        <dbReference type="ARBA" id="ARBA00004651"/>
    </source>
</evidence>
<gene>
    <name evidence="8" type="ORF">HCN83_01385</name>
</gene>
<proteinExistence type="predicted"/>
<evidence type="ECO:0000256" key="6">
    <source>
        <dbReference type="SAM" id="Phobius"/>
    </source>
</evidence>
<evidence type="ECO:0000259" key="7">
    <source>
        <dbReference type="PROSITE" id="PS50850"/>
    </source>
</evidence>
<dbReference type="EMBL" id="JAATHJ010000001">
    <property type="protein sequence ID" value="NJP36234.1"/>
    <property type="molecule type" value="Genomic_DNA"/>
</dbReference>
<evidence type="ECO:0000313" key="8">
    <source>
        <dbReference type="EMBL" id="NJP36234.1"/>
    </source>
</evidence>
<dbReference type="Proteomes" id="UP000752012">
    <property type="component" value="Unassembled WGS sequence"/>
</dbReference>
<feature type="transmembrane region" description="Helical" evidence="6">
    <location>
        <begin position="128"/>
        <end position="149"/>
    </location>
</feature>
<feature type="transmembrane region" description="Helical" evidence="6">
    <location>
        <begin position="161"/>
        <end position="181"/>
    </location>
</feature>
<dbReference type="InterPro" id="IPR020846">
    <property type="entry name" value="MFS_dom"/>
</dbReference>
<dbReference type="GO" id="GO:0022857">
    <property type="term" value="F:transmembrane transporter activity"/>
    <property type="evidence" value="ECO:0007669"/>
    <property type="project" value="InterPro"/>
</dbReference>
<dbReference type="PANTHER" id="PTHR23537:SF1">
    <property type="entry name" value="SUGAR TRANSPORTER"/>
    <property type="match status" value="1"/>
</dbReference>
<feature type="transmembrane region" description="Helical" evidence="6">
    <location>
        <begin position="45"/>
        <end position="63"/>
    </location>
</feature>
<dbReference type="PANTHER" id="PTHR23537">
    <property type="match status" value="1"/>
</dbReference>
<feature type="transmembrane region" description="Helical" evidence="6">
    <location>
        <begin position="356"/>
        <end position="376"/>
    </location>
</feature>
<reference evidence="8 9" key="1">
    <citation type="submission" date="2020-03" db="EMBL/GenBank/DDBJ databases">
        <title>Assessment of the enzymatic potential of alkaline-tolerant lipase obtained from Bacillus luteus H11 (technogenic soil) for the bioremediation of saline soils contaminated with petroleum substances.</title>
        <authorList>
            <person name="Kalwasinska A."/>
        </authorList>
    </citation>
    <scope>NUCLEOTIDE SEQUENCE [LARGE SCALE GENOMIC DNA]</scope>
    <source>
        <strain evidence="8 9">H11</strain>
    </source>
</reference>
<name>A0A969TVD1_9BACI</name>
<evidence type="ECO:0000256" key="2">
    <source>
        <dbReference type="ARBA" id="ARBA00022448"/>
    </source>
</evidence>
<dbReference type="InterPro" id="IPR036259">
    <property type="entry name" value="MFS_trans_sf"/>
</dbReference>
<feature type="transmembrane region" description="Helical" evidence="6">
    <location>
        <begin position="100"/>
        <end position="121"/>
    </location>
</feature>
<evidence type="ECO:0000313" key="9">
    <source>
        <dbReference type="Proteomes" id="UP000752012"/>
    </source>
</evidence>
<dbReference type="Pfam" id="PF06779">
    <property type="entry name" value="MFS_4"/>
    <property type="match status" value="1"/>
</dbReference>
<keyword evidence="9" id="KW-1185">Reference proteome</keyword>
<sequence>MMRVYIAAAAAGFLALAALMGIGRFAYTPILPLMEAEGVGELKAGWLASANYIGYFLGAFAGGSLMAGRLRWITVVVLTGLTVLLMGLTESSVAWSLLRFTAGFLGGVGFVWTAGLILPILQRAKHAPYWIGLLYGGVGFGIFLSGFAVPRFAGAEEAWEAAWIGMGLLVCIAAVVILLLYPKQTEAKSHTASVQPASDGDRRRERTLYTAYFLEGFGYIIFATFIVSILAGTGGLDTDPAVIWMFVGIGAVPSCLFWAWIGARVTKQSALIWAYAAQTIGVLIPALTGNLSLLLVSAVLFGGTFMGITMMTISLAHEEFPGKRQKATGNLTALYGIGQVLGPLAASALLLYAAEAVVFVTASGILTAAGLLMIAFRRQNKST</sequence>
<feature type="transmembrane region" description="Helical" evidence="6">
    <location>
        <begin position="328"/>
        <end position="350"/>
    </location>
</feature>
<feature type="transmembrane region" description="Helical" evidence="6">
    <location>
        <begin position="243"/>
        <end position="263"/>
    </location>
</feature>
<evidence type="ECO:0000256" key="3">
    <source>
        <dbReference type="ARBA" id="ARBA00022692"/>
    </source>
</evidence>
<keyword evidence="3 6" id="KW-0812">Transmembrane</keyword>
<dbReference type="Gene3D" id="1.20.1250.20">
    <property type="entry name" value="MFS general substrate transporter like domains"/>
    <property type="match status" value="2"/>
</dbReference>
<feature type="transmembrane region" description="Helical" evidence="6">
    <location>
        <begin position="270"/>
        <end position="287"/>
    </location>
</feature>
<dbReference type="GO" id="GO:0005886">
    <property type="term" value="C:plasma membrane"/>
    <property type="evidence" value="ECO:0007669"/>
    <property type="project" value="UniProtKB-SubCell"/>
</dbReference>
<evidence type="ECO:0000256" key="5">
    <source>
        <dbReference type="ARBA" id="ARBA00023136"/>
    </source>
</evidence>
<comment type="caution">
    <text evidence="8">The sequence shown here is derived from an EMBL/GenBank/DDBJ whole genome shotgun (WGS) entry which is preliminary data.</text>
</comment>
<organism evidence="8 9">
    <name type="scientific">Alkalicoccus luteus</name>
    <dbReference type="NCBI Taxonomy" id="1237094"/>
    <lineage>
        <taxon>Bacteria</taxon>
        <taxon>Bacillati</taxon>
        <taxon>Bacillota</taxon>
        <taxon>Bacilli</taxon>
        <taxon>Bacillales</taxon>
        <taxon>Bacillaceae</taxon>
        <taxon>Alkalicoccus</taxon>
    </lineage>
</organism>
<dbReference type="SUPFAM" id="SSF103473">
    <property type="entry name" value="MFS general substrate transporter"/>
    <property type="match status" value="1"/>
</dbReference>
<feature type="transmembrane region" description="Helical" evidence="6">
    <location>
        <begin position="293"/>
        <end position="316"/>
    </location>
</feature>
<keyword evidence="5 6" id="KW-0472">Membrane</keyword>
<protein>
    <submittedName>
        <fullName evidence="8">YbfB/YjiJ family MFS transporter</fullName>
    </submittedName>
</protein>
<dbReference type="InterPro" id="IPR010645">
    <property type="entry name" value="MFS_4"/>
</dbReference>
<keyword evidence="2" id="KW-0813">Transport</keyword>
<evidence type="ECO:0000256" key="4">
    <source>
        <dbReference type="ARBA" id="ARBA00022989"/>
    </source>
</evidence>
<feature type="transmembrane region" description="Helical" evidence="6">
    <location>
        <begin position="70"/>
        <end position="88"/>
    </location>
</feature>
<feature type="transmembrane region" description="Helical" evidence="6">
    <location>
        <begin position="212"/>
        <end position="231"/>
    </location>
</feature>
<feature type="domain" description="Major facilitator superfamily (MFS) profile" evidence="7">
    <location>
        <begin position="204"/>
        <end position="383"/>
    </location>
</feature>
<comment type="subcellular location">
    <subcellularLocation>
        <location evidence="1">Cell membrane</location>
        <topology evidence="1">Multi-pass membrane protein</topology>
    </subcellularLocation>
</comment>
<keyword evidence="4 6" id="KW-1133">Transmembrane helix</keyword>
<accession>A0A969TVD1</accession>